<dbReference type="SUPFAM" id="SSF52833">
    <property type="entry name" value="Thioredoxin-like"/>
    <property type="match status" value="1"/>
</dbReference>
<accession>A0A428Q1Z7</accession>
<organism evidence="4 5">
    <name type="scientific">Fusarium floridanum</name>
    <dbReference type="NCBI Taxonomy" id="1325733"/>
    <lineage>
        <taxon>Eukaryota</taxon>
        <taxon>Fungi</taxon>
        <taxon>Dikarya</taxon>
        <taxon>Ascomycota</taxon>
        <taxon>Pezizomycotina</taxon>
        <taxon>Sordariomycetes</taxon>
        <taxon>Hypocreomycetidae</taxon>
        <taxon>Hypocreales</taxon>
        <taxon>Nectriaceae</taxon>
        <taxon>Fusarium</taxon>
        <taxon>Fusarium solani species complex</taxon>
    </lineage>
</organism>
<keyword evidence="5" id="KW-1185">Reference proteome</keyword>
<sequence length="578" mass="65994">MAGRNYDRRGQQRAHAYHYDQLSQPRRHAQSDVEHATATGSSYVSRKSDGRTCRSQYDTLDLPVVKRRVFRCIVWFGLIAAVCFLGYNMAYQILAVVKGSEHTDVSTPEFTLYKNSQFASCVQRTPQRAVNCTLLEANLNNPRYPDLDWIGQQDRHHFMSGPGYQITNDARDPRPSWCDMASCLAEWKVIPSTPRNSALGLTALKAWMHLLITAVVVLWTINKMLSLPETCNRHNPIDWSLLIWQVGELGLWWWAFGTLVSNPDVAEPVSLVGWVSTWNMATSFRFHPWSCFFDLDSKTRRGIIIGLNVLTFIQWAATIHALRLQDSRDSMQKYDCLDSGIESAPGSSACSDERLCSTTWLFQNPDFMSEDNETSLVFYKVAVYYQIVIYPLIAGAEAFDLLIFKGIDFEERLYLRDNTWPETKERLKKQGLTRSGQVPALEYKGLILTGHIPILRFLSRDLGRYDGSTNQDKYLVDVVSDIYVDWRVHWVTNLKGPNSEYKDKIAPQYYDLIARFYADHEGPYLLGHVVSYADFAVYVSIDNDARTGTLPATLPDSLARFKTAFEARPNIADYVKQG</sequence>
<dbReference type="InterPro" id="IPR036282">
    <property type="entry name" value="Glutathione-S-Trfase_C_sf"/>
</dbReference>
<feature type="region of interest" description="Disordered" evidence="1">
    <location>
        <begin position="18"/>
        <end position="48"/>
    </location>
</feature>
<feature type="domain" description="GST N-terminal" evidence="3">
    <location>
        <begin position="401"/>
        <end position="466"/>
    </location>
</feature>
<dbReference type="Proteomes" id="UP000287972">
    <property type="component" value="Unassembled WGS sequence"/>
</dbReference>
<gene>
    <name evidence="4" type="ORF">CEP51_013939</name>
</gene>
<keyword evidence="2" id="KW-1133">Transmembrane helix</keyword>
<protein>
    <recommendedName>
        <fullName evidence="3">GST N-terminal domain-containing protein</fullName>
    </recommendedName>
</protein>
<dbReference type="GO" id="GO:0004364">
    <property type="term" value="F:glutathione transferase activity"/>
    <property type="evidence" value="ECO:0007669"/>
    <property type="project" value="TreeGrafter"/>
</dbReference>
<dbReference type="Gene3D" id="1.20.1050.10">
    <property type="match status" value="1"/>
</dbReference>
<comment type="caution">
    <text evidence="4">The sequence shown here is derived from an EMBL/GenBank/DDBJ whole genome shotgun (WGS) entry which is preliminary data.</text>
</comment>
<dbReference type="PROSITE" id="PS50404">
    <property type="entry name" value="GST_NTER"/>
    <property type="match status" value="1"/>
</dbReference>
<name>A0A428Q1Z7_9HYPO</name>
<evidence type="ECO:0000259" key="3">
    <source>
        <dbReference type="PROSITE" id="PS50404"/>
    </source>
</evidence>
<feature type="transmembrane region" description="Helical" evidence="2">
    <location>
        <begin position="206"/>
        <end position="225"/>
    </location>
</feature>
<feature type="transmembrane region" description="Helical" evidence="2">
    <location>
        <begin position="72"/>
        <end position="94"/>
    </location>
</feature>
<dbReference type="InterPro" id="IPR050213">
    <property type="entry name" value="GST_superfamily"/>
</dbReference>
<evidence type="ECO:0000256" key="2">
    <source>
        <dbReference type="SAM" id="Phobius"/>
    </source>
</evidence>
<dbReference type="PANTHER" id="PTHR11571:SF150">
    <property type="entry name" value="GLUTATHIONE S-TRANSFERASE"/>
    <property type="match status" value="1"/>
</dbReference>
<dbReference type="EMBL" id="NKCL01000612">
    <property type="protein sequence ID" value="RSL59324.1"/>
    <property type="molecule type" value="Genomic_DNA"/>
</dbReference>
<dbReference type="InterPro" id="IPR036249">
    <property type="entry name" value="Thioredoxin-like_sf"/>
</dbReference>
<dbReference type="PANTHER" id="PTHR11571">
    <property type="entry name" value="GLUTATHIONE S-TRANSFERASE"/>
    <property type="match status" value="1"/>
</dbReference>
<evidence type="ECO:0000256" key="1">
    <source>
        <dbReference type="SAM" id="MobiDB-lite"/>
    </source>
</evidence>
<feature type="transmembrane region" description="Helical" evidence="2">
    <location>
        <begin position="302"/>
        <end position="322"/>
    </location>
</feature>
<feature type="transmembrane region" description="Helical" evidence="2">
    <location>
        <begin position="237"/>
        <end position="255"/>
    </location>
</feature>
<evidence type="ECO:0000313" key="4">
    <source>
        <dbReference type="EMBL" id="RSL59324.1"/>
    </source>
</evidence>
<dbReference type="InterPro" id="IPR004045">
    <property type="entry name" value="Glutathione_S-Trfase_N"/>
</dbReference>
<dbReference type="AlphaFoldDB" id="A0A428Q1Z7"/>
<dbReference type="InterPro" id="IPR004046">
    <property type="entry name" value="GST_C"/>
</dbReference>
<dbReference type="SUPFAM" id="SSF47616">
    <property type="entry name" value="GST C-terminal domain-like"/>
    <property type="match status" value="1"/>
</dbReference>
<dbReference type="Pfam" id="PF14497">
    <property type="entry name" value="GST_C_3"/>
    <property type="match status" value="1"/>
</dbReference>
<keyword evidence="2" id="KW-0472">Membrane</keyword>
<dbReference type="Gene3D" id="3.40.30.10">
    <property type="entry name" value="Glutaredoxin"/>
    <property type="match status" value="1"/>
</dbReference>
<reference evidence="4 5" key="1">
    <citation type="submission" date="2017-06" db="EMBL/GenBank/DDBJ databases">
        <title>Comparative genomic analysis of Ambrosia Fusariam Clade fungi.</title>
        <authorList>
            <person name="Stajich J.E."/>
            <person name="Carrillo J."/>
            <person name="Kijimoto T."/>
            <person name="Eskalen A."/>
            <person name="O'Donnell K."/>
            <person name="Kasson M."/>
        </authorList>
    </citation>
    <scope>NUCLEOTIDE SEQUENCE [LARGE SCALE GENOMIC DNA]</scope>
    <source>
        <strain evidence="4 5">NRRL62606</strain>
    </source>
</reference>
<evidence type="ECO:0000313" key="5">
    <source>
        <dbReference type="Proteomes" id="UP000287972"/>
    </source>
</evidence>
<dbReference type="GO" id="GO:0006749">
    <property type="term" value="P:glutathione metabolic process"/>
    <property type="evidence" value="ECO:0007669"/>
    <property type="project" value="TreeGrafter"/>
</dbReference>
<keyword evidence="2" id="KW-0812">Transmembrane</keyword>
<proteinExistence type="predicted"/>